<dbReference type="GO" id="GO:0016020">
    <property type="term" value="C:membrane"/>
    <property type="evidence" value="ECO:0007669"/>
    <property type="project" value="UniProtKB-SubCell"/>
</dbReference>
<dbReference type="Pfam" id="PF04193">
    <property type="entry name" value="PQ-loop"/>
    <property type="match status" value="1"/>
</dbReference>
<dbReference type="FunFam" id="1.20.1280.290:FF:000005">
    <property type="entry name" value="PQ-loop repeat-containing protein 1"/>
    <property type="match status" value="1"/>
</dbReference>
<dbReference type="AlphaFoldDB" id="A0A8S0XR78"/>
<dbReference type="PANTHER" id="PTHR14856:SF9">
    <property type="entry name" value="PQ-LOOP REPEAT-CONTAINING PROTEIN 1"/>
    <property type="match status" value="1"/>
</dbReference>
<evidence type="ECO:0000256" key="3">
    <source>
        <dbReference type="ARBA" id="ARBA00022989"/>
    </source>
</evidence>
<comment type="subcellular location">
    <subcellularLocation>
        <location evidence="1">Membrane</location>
        <topology evidence="1">Multi-pass membrane protein</topology>
    </subcellularLocation>
</comment>
<keyword evidence="4 5" id="KW-0472">Membrane</keyword>
<proteinExistence type="predicted"/>
<dbReference type="GO" id="GO:0005768">
    <property type="term" value="C:endosome"/>
    <property type="evidence" value="ECO:0007669"/>
    <property type="project" value="TreeGrafter"/>
</dbReference>
<dbReference type="GO" id="GO:0042147">
    <property type="term" value="P:retrograde transport, endosome to Golgi"/>
    <property type="evidence" value="ECO:0007669"/>
    <property type="project" value="TreeGrafter"/>
</dbReference>
<name>A0A8S0XR78_CYCAE</name>
<evidence type="ECO:0008006" key="8">
    <source>
        <dbReference type="Google" id="ProtNLM"/>
    </source>
</evidence>
<comment type="caution">
    <text evidence="6">The sequence shown here is derived from an EMBL/GenBank/DDBJ whole genome shotgun (WGS) entry which is preliminary data.</text>
</comment>
<organism evidence="6 7">
    <name type="scientific">Cyclocybe aegerita</name>
    <name type="common">Black poplar mushroom</name>
    <name type="synonym">Agrocybe aegerita</name>
    <dbReference type="NCBI Taxonomy" id="1973307"/>
    <lineage>
        <taxon>Eukaryota</taxon>
        <taxon>Fungi</taxon>
        <taxon>Dikarya</taxon>
        <taxon>Basidiomycota</taxon>
        <taxon>Agaricomycotina</taxon>
        <taxon>Agaricomycetes</taxon>
        <taxon>Agaricomycetidae</taxon>
        <taxon>Agaricales</taxon>
        <taxon>Agaricineae</taxon>
        <taxon>Bolbitiaceae</taxon>
        <taxon>Cyclocybe</taxon>
    </lineage>
</organism>
<dbReference type="PANTHER" id="PTHR14856">
    <property type="entry name" value="PQ-LOOP REPEAT-CONTAINING PROTEIN 1-LIKE PROTEIN"/>
    <property type="match status" value="1"/>
</dbReference>
<dbReference type="SMART" id="SM00679">
    <property type="entry name" value="CTNS"/>
    <property type="match status" value="2"/>
</dbReference>
<protein>
    <recommendedName>
        <fullName evidence="8">PQ-loop repeat-containing protein 1</fullName>
    </recommendedName>
</protein>
<evidence type="ECO:0000256" key="5">
    <source>
        <dbReference type="SAM" id="Phobius"/>
    </source>
</evidence>
<dbReference type="Proteomes" id="UP000467700">
    <property type="component" value="Unassembled WGS sequence"/>
</dbReference>
<dbReference type="EMBL" id="CACVBS010000076">
    <property type="protein sequence ID" value="CAA7269273.1"/>
    <property type="molecule type" value="Genomic_DNA"/>
</dbReference>
<gene>
    <name evidence="6" type="ORF">AAE3_LOCUS11504</name>
</gene>
<dbReference type="OrthoDB" id="292213at2759"/>
<evidence type="ECO:0000256" key="2">
    <source>
        <dbReference type="ARBA" id="ARBA00022692"/>
    </source>
</evidence>
<dbReference type="GO" id="GO:0005829">
    <property type="term" value="C:cytosol"/>
    <property type="evidence" value="ECO:0007669"/>
    <property type="project" value="GOC"/>
</dbReference>
<evidence type="ECO:0000256" key="4">
    <source>
        <dbReference type="ARBA" id="ARBA00023136"/>
    </source>
</evidence>
<reference evidence="6 7" key="1">
    <citation type="submission" date="2020-01" db="EMBL/GenBank/DDBJ databases">
        <authorList>
            <person name="Gupta K D."/>
        </authorList>
    </citation>
    <scope>NUCLEOTIDE SEQUENCE [LARGE SCALE GENOMIC DNA]</scope>
</reference>
<dbReference type="GO" id="GO:0005802">
    <property type="term" value="C:trans-Golgi network"/>
    <property type="evidence" value="ECO:0007669"/>
    <property type="project" value="TreeGrafter"/>
</dbReference>
<dbReference type="InterPro" id="IPR006603">
    <property type="entry name" value="PQ-loop_rpt"/>
</dbReference>
<keyword evidence="2 5" id="KW-0812">Transmembrane</keyword>
<feature type="transmembrane region" description="Helical" evidence="5">
    <location>
        <begin position="111"/>
        <end position="132"/>
    </location>
</feature>
<dbReference type="InterPro" id="IPR052241">
    <property type="entry name" value="SLC66/Scramblase_ANY1"/>
</dbReference>
<feature type="transmembrane region" description="Helical" evidence="5">
    <location>
        <begin position="71"/>
        <end position="91"/>
    </location>
</feature>
<evidence type="ECO:0000313" key="6">
    <source>
        <dbReference type="EMBL" id="CAA7269273.1"/>
    </source>
</evidence>
<accession>A0A8S0XR78</accession>
<keyword evidence="7" id="KW-1185">Reference proteome</keyword>
<keyword evidence="3 5" id="KW-1133">Transmembrane helix</keyword>
<evidence type="ECO:0000256" key="1">
    <source>
        <dbReference type="ARBA" id="ARBA00004141"/>
    </source>
</evidence>
<dbReference type="GO" id="GO:0045332">
    <property type="term" value="P:phospholipid translocation"/>
    <property type="evidence" value="ECO:0007669"/>
    <property type="project" value="TreeGrafter"/>
</dbReference>
<dbReference type="Gene3D" id="1.20.1280.290">
    <property type="match status" value="2"/>
</dbReference>
<evidence type="ECO:0000313" key="7">
    <source>
        <dbReference type="Proteomes" id="UP000467700"/>
    </source>
</evidence>
<sequence length="244" mass="27236">MVATWLSTTASIGMAVGPPLVYADQALSIVKKKDATGFSRDVCAILLIANITRCFFWLGNRFETALLVQSILMILAQLALLYICIIYRPRLSTEAIAGSTRPLSFWQWPTYTQYVEFLAGLILCQAILFLIFGRSEVFVGTLGFVALGLESTLPIPQLISNYKQRSLYGFRMSTLIGWVGGDSFKTVYFFLQHSPLQFKVCAVFQLSIDVAIIFQRFVYGNAPPMSVLLEEGDELERALALSEE</sequence>